<comment type="caution">
    <text evidence="1">The sequence shown here is derived from an EMBL/GenBank/DDBJ whole genome shotgun (WGS) entry which is preliminary data.</text>
</comment>
<accession>A0ACC0BDX4</accession>
<dbReference type="Proteomes" id="UP001060085">
    <property type="component" value="Linkage Group LG03"/>
</dbReference>
<protein>
    <submittedName>
        <fullName evidence="1">Uncharacterized protein</fullName>
    </submittedName>
</protein>
<sequence length="826" mass="90748">MGTGVWEIFSGSGAYHSSSDVTLFSSSLPVLPHAKLTQNASDQGRQSIDDASRLKKLQPEIEANDLLEIVENQAIGSLLPDDEDELLSGIMDGIDLGGLPHGVDDLEECDLFGSGGGLELESDPQENLSFGISKVSPSDGSNAMAHFGPSNGVGAVAGEHPLGEHPSRTLFVRNINSNVEDSELRSLFEQYGDIRELYTSCKHRGFVMISYYDIRAARNAMRALQSKPLRRRKLDIHFSIPKDNPSDKDLNQGTLVAFNLDPSVSNEDLRQIFGAYGEVKEIRETPHKRHHKFIEFYDVRAAEAALRSLNRCDIAGKRIKLEPSRPGGARRNLMLQLNQDLENEDSRSFFQQMGSSIGNSPPGNWPQFGSPLEHSPLSSLSKSPRFTSLSPTTNNNFPGLASILHSQTSSSMRLGPIGKDSLRSNHVEQILANGNSNQRISFQHSLSVPESRTNQFPGSMSSFGASSSNGSVIETLSGPQFLWGSPKVYSEPTNSSGWRAQSTGHPFTPNGQKHGFPFSGHGSFLGSSQGHRHLHHHVGSAPSGVPFERHYGFHQEPSSEKFLSPNLGNVGFGHNERSFLMSVGARSNVSVSGNISENVSPGFGMMNSPGHNPVLLGNGHFPGLDGFNDRGRARRTESNSNQMDSKKQFQLDLHKIKTGEDTRTTLMIKNIPNKYTSKMLLAAVDENLRGTYDFLYLPIDFKNRCNVGYAFINMLSPSHIIPFYEAFNGKKWEKFNSEKVASLAYARIQGKAALVAHFQNSSLMNEDKRCRPILFHSEGAESGDQVMGEHFPSSCLNIQVRRVNDSGPKDSVDSAMQDASYDEPKK</sequence>
<organism evidence="1 2">
    <name type="scientific">Catharanthus roseus</name>
    <name type="common">Madagascar periwinkle</name>
    <name type="synonym">Vinca rosea</name>
    <dbReference type="NCBI Taxonomy" id="4058"/>
    <lineage>
        <taxon>Eukaryota</taxon>
        <taxon>Viridiplantae</taxon>
        <taxon>Streptophyta</taxon>
        <taxon>Embryophyta</taxon>
        <taxon>Tracheophyta</taxon>
        <taxon>Spermatophyta</taxon>
        <taxon>Magnoliopsida</taxon>
        <taxon>eudicotyledons</taxon>
        <taxon>Gunneridae</taxon>
        <taxon>Pentapetalae</taxon>
        <taxon>asterids</taxon>
        <taxon>lamiids</taxon>
        <taxon>Gentianales</taxon>
        <taxon>Apocynaceae</taxon>
        <taxon>Rauvolfioideae</taxon>
        <taxon>Vinceae</taxon>
        <taxon>Catharanthinae</taxon>
        <taxon>Catharanthus</taxon>
    </lineage>
</organism>
<gene>
    <name evidence="1" type="ORF">M9H77_11127</name>
</gene>
<dbReference type="EMBL" id="CM044703">
    <property type="protein sequence ID" value="KAI5670763.1"/>
    <property type="molecule type" value="Genomic_DNA"/>
</dbReference>
<reference evidence="2" key="1">
    <citation type="journal article" date="2023" name="Nat. Plants">
        <title>Single-cell RNA sequencing provides a high-resolution roadmap for understanding the multicellular compartmentation of specialized metabolism.</title>
        <authorList>
            <person name="Sun S."/>
            <person name="Shen X."/>
            <person name="Li Y."/>
            <person name="Li Y."/>
            <person name="Wang S."/>
            <person name="Li R."/>
            <person name="Zhang H."/>
            <person name="Shen G."/>
            <person name="Guo B."/>
            <person name="Wei J."/>
            <person name="Xu J."/>
            <person name="St-Pierre B."/>
            <person name="Chen S."/>
            <person name="Sun C."/>
        </authorList>
    </citation>
    <scope>NUCLEOTIDE SEQUENCE [LARGE SCALE GENOMIC DNA]</scope>
</reference>
<name>A0ACC0BDX4_CATRO</name>
<keyword evidence="2" id="KW-1185">Reference proteome</keyword>
<evidence type="ECO:0000313" key="1">
    <source>
        <dbReference type="EMBL" id="KAI5670763.1"/>
    </source>
</evidence>
<proteinExistence type="predicted"/>
<evidence type="ECO:0000313" key="2">
    <source>
        <dbReference type="Proteomes" id="UP001060085"/>
    </source>
</evidence>